<protein>
    <recommendedName>
        <fullName evidence="3">histidine kinase</fullName>
        <ecNumber evidence="3">2.7.13.3</ecNumber>
    </recommendedName>
</protein>
<dbReference type="EC" id="2.7.13.3" evidence="3"/>
<evidence type="ECO:0000256" key="2">
    <source>
        <dbReference type="ARBA" id="ARBA00004429"/>
    </source>
</evidence>
<keyword evidence="12 17" id="KW-1133">Transmembrane helix</keyword>
<dbReference type="Gene3D" id="1.20.120.160">
    <property type="entry name" value="HPT domain"/>
    <property type="match status" value="1"/>
</dbReference>
<comment type="catalytic activity">
    <reaction evidence="1">
        <text>ATP + protein L-histidine = ADP + protein N-phospho-L-histidine.</text>
        <dbReference type="EC" id="2.7.13.3"/>
    </reaction>
</comment>
<dbReference type="PANTHER" id="PTHR43047">
    <property type="entry name" value="TWO-COMPONENT HISTIDINE PROTEIN KINASE"/>
    <property type="match status" value="1"/>
</dbReference>
<dbReference type="InterPro" id="IPR003661">
    <property type="entry name" value="HisK_dim/P_dom"/>
</dbReference>
<feature type="domain" description="Histidine kinase" evidence="18">
    <location>
        <begin position="493"/>
        <end position="712"/>
    </location>
</feature>
<evidence type="ECO:0000256" key="16">
    <source>
        <dbReference type="PROSITE-ProRule" id="PRU00169"/>
    </source>
</evidence>
<evidence type="ECO:0000256" key="15">
    <source>
        <dbReference type="PROSITE-ProRule" id="PRU00110"/>
    </source>
</evidence>
<evidence type="ECO:0000259" key="19">
    <source>
        <dbReference type="PROSITE" id="PS50110"/>
    </source>
</evidence>
<evidence type="ECO:0000256" key="14">
    <source>
        <dbReference type="ARBA" id="ARBA00023136"/>
    </source>
</evidence>
<dbReference type="InterPro" id="IPR036641">
    <property type="entry name" value="HPT_dom_sf"/>
</dbReference>
<evidence type="ECO:0000313" key="21">
    <source>
        <dbReference type="EMBL" id="SED87134.1"/>
    </source>
</evidence>
<dbReference type="SMART" id="SM00388">
    <property type="entry name" value="HisKA"/>
    <property type="match status" value="1"/>
</dbReference>
<dbReference type="SUPFAM" id="SSF47226">
    <property type="entry name" value="Histidine-containing phosphotransfer domain, HPT domain"/>
    <property type="match status" value="1"/>
</dbReference>
<evidence type="ECO:0000256" key="1">
    <source>
        <dbReference type="ARBA" id="ARBA00000085"/>
    </source>
</evidence>
<keyword evidence="4" id="KW-1003">Cell membrane</keyword>
<dbReference type="InterPro" id="IPR005467">
    <property type="entry name" value="His_kinase_dom"/>
</dbReference>
<evidence type="ECO:0000256" key="11">
    <source>
        <dbReference type="ARBA" id="ARBA00022840"/>
    </source>
</evidence>
<keyword evidence="5" id="KW-0997">Cell inner membrane</keyword>
<evidence type="ECO:0000259" key="20">
    <source>
        <dbReference type="PROSITE" id="PS50894"/>
    </source>
</evidence>
<evidence type="ECO:0000256" key="10">
    <source>
        <dbReference type="ARBA" id="ARBA00022777"/>
    </source>
</evidence>
<keyword evidence="8 17" id="KW-0812">Transmembrane</keyword>
<name>A0A1H5E7W2_9PSED</name>
<evidence type="ECO:0000259" key="18">
    <source>
        <dbReference type="PROSITE" id="PS50109"/>
    </source>
</evidence>
<keyword evidence="7" id="KW-0808">Transferase</keyword>
<dbReference type="Gene3D" id="3.30.565.10">
    <property type="entry name" value="Histidine kinase-like ATPase, C-terminal domain"/>
    <property type="match status" value="1"/>
</dbReference>
<dbReference type="Pfam" id="PF00512">
    <property type="entry name" value="HisKA"/>
    <property type="match status" value="1"/>
</dbReference>
<dbReference type="FunFam" id="1.10.287.130:FF:000004">
    <property type="entry name" value="Ethylene receptor 1"/>
    <property type="match status" value="1"/>
</dbReference>
<keyword evidence="6 16" id="KW-0597">Phosphoprotein</keyword>
<dbReference type="InterPro" id="IPR036097">
    <property type="entry name" value="HisK_dim/P_sf"/>
</dbReference>
<dbReference type="EMBL" id="FNTF01000002">
    <property type="protein sequence ID" value="SED87134.1"/>
    <property type="molecule type" value="Genomic_DNA"/>
</dbReference>
<keyword evidence="11" id="KW-0067">ATP-binding</keyword>
<keyword evidence="13" id="KW-0902">Two-component regulatory system</keyword>
<dbReference type="Pfam" id="PF00072">
    <property type="entry name" value="Response_reg"/>
    <property type="match status" value="1"/>
</dbReference>
<accession>A0A1H5E7W2</accession>
<organism evidence="21 22">
    <name type="scientific">Pseudomonas frederiksbergensis</name>
    <dbReference type="NCBI Taxonomy" id="104087"/>
    <lineage>
        <taxon>Bacteria</taxon>
        <taxon>Pseudomonadati</taxon>
        <taxon>Pseudomonadota</taxon>
        <taxon>Gammaproteobacteria</taxon>
        <taxon>Pseudomonadales</taxon>
        <taxon>Pseudomonadaceae</taxon>
        <taxon>Pseudomonas</taxon>
    </lineage>
</organism>
<dbReference type="InterPro" id="IPR008207">
    <property type="entry name" value="Sig_transdc_His_kin_Hpt_dom"/>
</dbReference>
<dbReference type="PANTHER" id="PTHR43047:SF64">
    <property type="entry name" value="HISTIDINE KINASE CONTAINING CHEY-HOMOLOGOUS RECEIVER DOMAIN AND PAS DOMAIN-RELATED"/>
    <property type="match status" value="1"/>
</dbReference>
<dbReference type="InterPro" id="IPR011006">
    <property type="entry name" value="CheY-like_superfamily"/>
</dbReference>
<evidence type="ECO:0000256" key="5">
    <source>
        <dbReference type="ARBA" id="ARBA00022519"/>
    </source>
</evidence>
<dbReference type="SUPFAM" id="SSF55874">
    <property type="entry name" value="ATPase domain of HSP90 chaperone/DNA topoisomerase II/histidine kinase"/>
    <property type="match status" value="1"/>
</dbReference>
<dbReference type="SMART" id="SM00387">
    <property type="entry name" value="HATPase_c"/>
    <property type="match status" value="1"/>
</dbReference>
<dbReference type="InterPro" id="IPR004358">
    <property type="entry name" value="Sig_transdc_His_kin-like_C"/>
</dbReference>
<gene>
    <name evidence="21" type="ORF">SAMN04490185_4394</name>
</gene>
<dbReference type="PRINTS" id="PR00344">
    <property type="entry name" value="BCTRLSENSOR"/>
</dbReference>
<evidence type="ECO:0000256" key="13">
    <source>
        <dbReference type="ARBA" id="ARBA00023012"/>
    </source>
</evidence>
<keyword evidence="10 21" id="KW-0418">Kinase</keyword>
<dbReference type="PROSITE" id="PS50894">
    <property type="entry name" value="HPT"/>
    <property type="match status" value="1"/>
</dbReference>
<dbReference type="SMART" id="SM00448">
    <property type="entry name" value="REC"/>
    <property type="match status" value="1"/>
</dbReference>
<evidence type="ECO:0000256" key="17">
    <source>
        <dbReference type="SAM" id="Phobius"/>
    </source>
</evidence>
<keyword evidence="9" id="KW-0547">Nucleotide-binding</keyword>
<dbReference type="Pfam" id="PF02518">
    <property type="entry name" value="HATPase_c"/>
    <property type="match status" value="1"/>
</dbReference>
<evidence type="ECO:0000313" key="22">
    <source>
        <dbReference type="Proteomes" id="UP000183114"/>
    </source>
</evidence>
<evidence type="ECO:0000256" key="12">
    <source>
        <dbReference type="ARBA" id="ARBA00022989"/>
    </source>
</evidence>
<proteinExistence type="predicted"/>
<dbReference type="GO" id="GO:0005524">
    <property type="term" value="F:ATP binding"/>
    <property type="evidence" value="ECO:0007669"/>
    <property type="project" value="UniProtKB-KW"/>
</dbReference>
<dbReference type="InterPro" id="IPR003594">
    <property type="entry name" value="HATPase_dom"/>
</dbReference>
<dbReference type="CDD" id="cd17546">
    <property type="entry name" value="REC_hyHK_CKI1_RcsC-like"/>
    <property type="match status" value="1"/>
</dbReference>
<comment type="subcellular location">
    <subcellularLocation>
        <location evidence="2">Cell inner membrane</location>
        <topology evidence="2">Multi-pass membrane protein</topology>
    </subcellularLocation>
</comment>
<dbReference type="InterPro" id="IPR001789">
    <property type="entry name" value="Sig_transdc_resp-reg_receiver"/>
</dbReference>
<dbReference type="Gene3D" id="1.10.287.130">
    <property type="match status" value="1"/>
</dbReference>
<evidence type="ECO:0000256" key="8">
    <source>
        <dbReference type="ARBA" id="ARBA00022692"/>
    </source>
</evidence>
<dbReference type="AlphaFoldDB" id="A0A1H5E7W2"/>
<dbReference type="SUPFAM" id="SSF52172">
    <property type="entry name" value="CheY-like"/>
    <property type="match status" value="1"/>
</dbReference>
<keyword evidence="14 17" id="KW-0472">Membrane</keyword>
<dbReference type="RefSeq" id="WP_074877416.1">
    <property type="nucleotide sequence ID" value="NZ_FNTF01000002.1"/>
</dbReference>
<evidence type="ECO:0000256" key="3">
    <source>
        <dbReference type="ARBA" id="ARBA00012438"/>
    </source>
</evidence>
<evidence type="ECO:0000256" key="4">
    <source>
        <dbReference type="ARBA" id="ARBA00022475"/>
    </source>
</evidence>
<feature type="modified residue" description="Phosphohistidine" evidence="15">
    <location>
        <position position="1019"/>
    </location>
</feature>
<feature type="domain" description="Response regulatory" evidence="19">
    <location>
        <begin position="843"/>
        <end position="957"/>
    </location>
</feature>
<sequence>MTHPNVLLHKLASSSLRMNKGVVMLCGLASVLVGLSVWGLNRMVAEQRDAVHYHFARLMENIGEQDTFLSAIAKQSAKGLTLNTQRMSMSVQEPMPEHGSGIYRAQELSFSLPFSVKINPAAIETAERAKVFALGAHLASYYSAFWSASHFQSPQVFLFNVPDNFDIAVPAAGQLRGAGQIQGVSFQQVLTHVLQRLQEKNPQPLDSRVHWVRYGAEVDKDVAPRVLAYINVDLPASQLDIDGASPWVVVASLLNLSQINDIERIMKWSIYDRFTLTAPNGNLLVGTEPPDRTLSEGLNVRLDGLVFKISNEGPQRWAAVYVVGFKSFIDYAWWPLLGVLTLMIATVGGGRAFNRWYKTRVVLPAHQAHQSIAESEAFSRAVIDAAPTGLCVVHCSDHQILLENQRIQEWHQSDRLIAVLNQKHPLTSPGQTDLEIDGRHLHAGVVGARYHGEDVWICAFHDVTRHINDAAALEQALRAADSANEAKTRFLATMSHEIRTPLYGVLGTLELLGLTDLKPRQQEYLRTIHRSSATLFQLISDVLDVSKIESGQMTIEAQDFCPLELTEDTLRAYSAFAEAKGLQLYACIDSSVPDRVQGDPLRIRQILNNLLSNAIKFTDNGRVVLRLRLLDQNAGGANLQWQVSDSGIGISQAQQTQLFDPFYQVRDASSEAGAGLGLAICWWLCELMAGQLKVVSEPGLGSSFSLHLHVACAEGQLSDCPEFAPDAPPIYVQAPAPELAQHVCKWFNRLGQETRILGPDAKHLPGSSALLLDVLPSSKLAWAGPRVIATTAGANPAEYTAEGWSVDAHDIRAMAWAVSFAQQGADKRSRTALTEQVRRLDLNILIAEDNPINRAIIKEQLEALGCTVVATANGEQALNQWLPGLFDMVLTDVNMPVMNGYELARALRRNDADLPIIGVTANALRDEGEHCAAVGMNAWLVKPLNLHMLRTQLLKHCKVADPLPAVDPGQRAPDVPRTDQPQFSPKMRALFFSTMQQDIGKVTASLQDNDAAALGRHLHSMAGALGAVRADSLADECVSLESRLDGRPLTPALATEIGAMLGRLAAMLDALA</sequence>
<dbReference type="CDD" id="cd00082">
    <property type="entry name" value="HisKA"/>
    <property type="match status" value="1"/>
</dbReference>
<dbReference type="InterPro" id="IPR036890">
    <property type="entry name" value="HATPase_C_sf"/>
</dbReference>
<dbReference type="CDD" id="cd16922">
    <property type="entry name" value="HATPase_EvgS-ArcB-TorS-like"/>
    <property type="match status" value="1"/>
</dbReference>
<dbReference type="GO" id="GO:0005886">
    <property type="term" value="C:plasma membrane"/>
    <property type="evidence" value="ECO:0007669"/>
    <property type="project" value="UniProtKB-SubCell"/>
</dbReference>
<reference evidence="21 22" key="1">
    <citation type="submission" date="2016-10" db="EMBL/GenBank/DDBJ databases">
        <authorList>
            <person name="de Groot N.N."/>
        </authorList>
    </citation>
    <scope>NUCLEOTIDE SEQUENCE [LARGE SCALE GENOMIC DNA]</scope>
    <source>
        <strain evidence="21 22">BS3655</strain>
    </source>
</reference>
<dbReference type="FunFam" id="3.30.565.10:FF:000010">
    <property type="entry name" value="Sensor histidine kinase RcsC"/>
    <property type="match status" value="1"/>
</dbReference>
<feature type="modified residue" description="4-aspartylphosphate" evidence="16">
    <location>
        <position position="892"/>
    </location>
</feature>
<feature type="domain" description="HPt" evidence="20">
    <location>
        <begin position="980"/>
        <end position="1072"/>
    </location>
</feature>
<feature type="transmembrane region" description="Helical" evidence="17">
    <location>
        <begin position="21"/>
        <end position="40"/>
    </location>
</feature>
<evidence type="ECO:0000256" key="9">
    <source>
        <dbReference type="ARBA" id="ARBA00022741"/>
    </source>
</evidence>
<dbReference type="Proteomes" id="UP000183114">
    <property type="component" value="Unassembled WGS sequence"/>
</dbReference>
<evidence type="ECO:0000256" key="7">
    <source>
        <dbReference type="ARBA" id="ARBA00022679"/>
    </source>
</evidence>
<dbReference type="Gene3D" id="3.40.50.2300">
    <property type="match status" value="1"/>
</dbReference>
<dbReference type="PROSITE" id="PS50110">
    <property type="entry name" value="RESPONSE_REGULATORY"/>
    <property type="match status" value="1"/>
</dbReference>
<dbReference type="Pfam" id="PF01627">
    <property type="entry name" value="Hpt"/>
    <property type="match status" value="1"/>
</dbReference>
<dbReference type="PROSITE" id="PS50109">
    <property type="entry name" value="HIS_KIN"/>
    <property type="match status" value="1"/>
</dbReference>
<dbReference type="SUPFAM" id="SSF47384">
    <property type="entry name" value="Homodimeric domain of signal transducing histidine kinase"/>
    <property type="match status" value="1"/>
</dbReference>
<dbReference type="GO" id="GO:0000155">
    <property type="term" value="F:phosphorelay sensor kinase activity"/>
    <property type="evidence" value="ECO:0007669"/>
    <property type="project" value="InterPro"/>
</dbReference>
<evidence type="ECO:0000256" key="6">
    <source>
        <dbReference type="ARBA" id="ARBA00022553"/>
    </source>
</evidence>